<feature type="repeat" description="PPR" evidence="3">
    <location>
        <begin position="319"/>
        <end position="349"/>
    </location>
</feature>
<evidence type="ECO:0008006" key="6">
    <source>
        <dbReference type="Google" id="ProtNLM"/>
    </source>
</evidence>
<dbReference type="HOGENOM" id="CLU_002706_15_10_1"/>
<dbReference type="FunFam" id="1.25.40.10:FF:000158">
    <property type="entry name" value="pentatricopeptide repeat-containing protein At2g33680"/>
    <property type="match status" value="1"/>
</dbReference>
<sequence length="604" mass="66569">DKDLISWNSMVVAYSQHGHGEEMLELFRKMDVEPDSITYASILGACSAMELLELGKEVHARVSRSRFKSDPALAAALINMYSKCGVLESARRVFDGIQSVDPSPWNAMISGLVQHGRAREALGLFERMKAESVRIDKASRSNFDRMEKKSVTAWNAMISSYAQHGQASKSLLLFHQMSLEGVKPDARTFVSVIGACSSLQALEKGRAVEEQATSMGIEEGRTALLSLYAKCGNLEAARDIFDKLKYRKNVVSWNSMIAAYAQSGRGREALELYELMKEEGVQPDDITYAGALGACTSYGGSAKGVEIHSRITESKIRTDVFLDTAIVNMYAKCGELETAMSYFEKMRRKNAVTWSAMVGAFIQHGYDREALDLYLRMVSEGFQPSEITLAGALAACSRIGALQEGKAIHSRIQATETLQNCLFLQNSLLNMYAKCGCLAIANTMFSNLQRRDSFSWNTIIVGHAHHGDVDEVLSLHGEMVQDGVDPDYVTFACVLLACSHAGLLDRGRSHFLSMEMEFGVAHDTEHYLCMVDLLSRAGRVESAEELVHSMPYEPPAMGWTTLLGSSEVQADLDRGSRYAEVAAGLEPGSSSSYVLLWNIYSRSK</sequence>
<dbReference type="InParanoid" id="D8R2T1"/>
<dbReference type="NCBIfam" id="TIGR00756">
    <property type="entry name" value="PPR"/>
    <property type="match status" value="7"/>
</dbReference>
<dbReference type="PANTHER" id="PTHR47926:SF533">
    <property type="entry name" value="DYW DOMAIN-CONTAINING PROTEIN"/>
    <property type="match status" value="1"/>
</dbReference>
<dbReference type="KEGG" id="smo:SELMODRAFT_20633"/>
<dbReference type="InterPro" id="IPR002885">
    <property type="entry name" value="PPR_rpt"/>
</dbReference>
<dbReference type="InterPro" id="IPR011990">
    <property type="entry name" value="TPR-like_helical_dom_sf"/>
</dbReference>
<dbReference type="OMA" id="FLSMEME"/>
<feature type="repeat" description="PPR" evidence="3">
    <location>
        <begin position="249"/>
        <end position="283"/>
    </location>
</feature>
<dbReference type="GO" id="GO:0005739">
    <property type="term" value="C:mitochondrion"/>
    <property type="evidence" value="ECO:0007669"/>
    <property type="project" value="UniProtKB-ARBA"/>
</dbReference>
<feature type="repeat" description="PPR" evidence="3">
    <location>
        <begin position="350"/>
        <end position="384"/>
    </location>
</feature>
<dbReference type="FunFam" id="1.25.40.10:FF:000205">
    <property type="entry name" value="Pentatricopeptide repeat-containing protein, mitochondrial"/>
    <property type="match status" value="1"/>
</dbReference>
<dbReference type="SUPFAM" id="SSF48452">
    <property type="entry name" value="TPR-like"/>
    <property type="match status" value="1"/>
</dbReference>
<reference evidence="4 5" key="1">
    <citation type="journal article" date="2011" name="Science">
        <title>The Selaginella genome identifies genetic changes associated with the evolution of vascular plants.</title>
        <authorList>
            <person name="Banks J.A."/>
            <person name="Nishiyama T."/>
            <person name="Hasebe M."/>
            <person name="Bowman J.L."/>
            <person name="Gribskov M."/>
            <person name="dePamphilis C."/>
            <person name="Albert V.A."/>
            <person name="Aono N."/>
            <person name="Aoyama T."/>
            <person name="Ambrose B.A."/>
            <person name="Ashton N.W."/>
            <person name="Axtell M.J."/>
            <person name="Barker E."/>
            <person name="Barker M.S."/>
            <person name="Bennetzen J.L."/>
            <person name="Bonawitz N.D."/>
            <person name="Chapple C."/>
            <person name="Cheng C."/>
            <person name="Correa L.G."/>
            <person name="Dacre M."/>
            <person name="DeBarry J."/>
            <person name="Dreyer I."/>
            <person name="Elias M."/>
            <person name="Engstrom E.M."/>
            <person name="Estelle M."/>
            <person name="Feng L."/>
            <person name="Finet C."/>
            <person name="Floyd S.K."/>
            <person name="Frommer W.B."/>
            <person name="Fujita T."/>
            <person name="Gramzow L."/>
            <person name="Gutensohn M."/>
            <person name="Harholt J."/>
            <person name="Hattori M."/>
            <person name="Heyl A."/>
            <person name="Hirai T."/>
            <person name="Hiwatashi Y."/>
            <person name="Ishikawa M."/>
            <person name="Iwata M."/>
            <person name="Karol K.G."/>
            <person name="Koehler B."/>
            <person name="Kolukisaoglu U."/>
            <person name="Kubo M."/>
            <person name="Kurata T."/>
            <person name="Lalonde S."/>
            <person name="Li K."/>
            <person name="Li Y."/>
            <person name="Litt A."/>
            <person name="Lyons E."/>
            <person name="Manning G."/>
            <person name="Maruyama T."/>
            <person name="Michael T.P."/>
            <person name="Mikami K."/>
            <person name="Miyazaki S."/>
            <person name="Morinaga S."/>
            <person name="Murata T."/>
            <person name="Mueller-Roeber B."/>
            <person name="Nelson D.R."/>
            <person name="Obara M."/>
            <person name="Oguri Y."/>
            <person name="Olmstead R.G."/>
            <person name="Onodera N."/>
            <person name="Petersen B.L."/>
            <person name="Pils B."/>
            <person name="Prigge M."/>
            <person name="Rensing S.A."/>
            <person name="Riano-Pachon D.M."/>
            <person name="Roberts A.W."/>
            <person name="Sato Y."/>
            <person name="Scheller H.V."/>
            <person name="Schulz B."/>
            <person name="Schulz C."/>
            <person name="Shakirov E.V."/>
            <person name="Shibagaki N."/>
            <person name="Shinohara N."/>
            <person name="Shippen D.E."/>
            <person name="Soerensen I."/>
            <person name="Sotooka R."/>
            <person name="Sugimoto N."/>
            <person name="Sugita M."/>
            <person name="Sumikawa N."/>
            <person name="Tanurdzic M."/>
            <person name="Theissen G."/>
            <person name="Ulvskov P."/>
            <person name="Wakazuki S."/>
            <person name="Weng J.K."/>
            <person name="Willats W.W."/>
            <person name="Wipf D."/>
            <person name="Wolf P.G."/>
            <person name="Yang L."/>
            <person name="Zimmer A.D."/>
            <person name="Zhu Q."/>
            <person name="Mitros T."/>
            <person name="Hellsten U."/>
            <person name="Loque D."/>
            <person name="Otillar R."/>
            <person name="Salamov A."/>
            <person name="Schmutz J."/>
            <person name="Shapiro H."/>
            <person name="Lindquist E."/>
            <person name="Lucas S."/>
            <person name="Rokhsar D."/>
            <person name="Grigoriev I.V."/>
        </authorList>
    </citation>
    <scope>NUCLEOTIDE SEQUENCE [LARGE SCALE GENOMIC DNA]</scope>
</reference>
<dbReference type="GO" id="GO:0003723">
    <property type="term" value="F:RNA binding"/>
    <property type="evidence" value="ECO:0007669"/>
    <property type="project" value="InterPro"/>
</dbReference>
<accession>D8R2T1</accession>
<dbReference type="GO" id="GO:0048731">
    <property type="term" value="P:system development"/>
    <property type="evidence" value="ECO:0007669"/>
    <property type="project" value="UniProtKB-ARBA"/>
</dbReference>
<feature type="repeat" description="PPR" evidence="3">
    <location>
        <begin position="452"/>
        <end position="486"/>
    </location>
</feature>
<dbReference type="Pfam" id="PF13041">
    <property type="entry name" value="PPR_2"/>
    <property type="match status" value="4"/>
</dbReference>
<feature type="non-terminal residue" evidence="4">
    <location>
        <position position="604"/>
    </location>
</feature>
<dbReference type="FunCoup" id="D8R2T1">
    <property type="interactions" value="223"/>
</dbReference>
<dbReference type="PANTHER" id="PTHR47926">
    <property type="entry name" value="PENTATRICOPEPTIDE REPEAT-CONTAINING PROTEIN"/>
    <property type="match status" value="1"/>
</dbReference>
<dbReference type="AlphaFoldDB" id="D8R2T1"/>
<keyword evidence="5" id="KW-1185">Reference proteome</keyword>
<evidence type="ECO:0000256" key="3">
    <source>
        <dbReference type="PROSITE-ProRule" id="PRU00708"/>
    </source>
</evidence>
<dbReference type="Pfam" id="PF01535">
    <property type="entry name" value="PPR"/>
    <property type="match status" value="6"/>
</dbReference>
<evidence type="ECO:0000313" key="4">
    <source>
        <dbReference type="EMBL" id="EFJ33780.1"/>
    </source>
</evidence>
<dbReference type="Gramene" id="EFJ33780">
    <property type="protein sequence ID" value="EFJ33780"/>
    <property type="gene ID" value="SELMODRAFT_20633"/>
</dbReference>
<evidence type="ECO:0000256" key="1">
    <source>
        <dbReference type="ARBA" id="ARBA00022737"/>
    </source>
</evidence>
<dbReference type="eggNOG" id="KOG4197">
    <property type="taxonomic scope" value="Eukaryota"/>
</dbReference>
<dbReference type="FunFam" id="1.25.40.10:FF:000031">
    <property type="entry name" value="Pentatricopeptide repeat-containing protein mitochondrial"/>
    <property type="match status" value="1"/>
</dbReference>
<organism evidence="5">
    <name type="scientific">Selaginella moellendorffii</name>
    <name type="common">Spikemoss</name>
    <dbReference type="NCBI Taxonomy" id="88036"/>
    <lineage>
        <taxon>Eukaryota</taxon>
        <taxon>Viridiplantae</taxon>
        <taxon>Streptophyta</taxon>
        <taxon>Embryophyta</taxon>
        <taxon>Tracheophyta</taxon>
        <taxon>Lycopodiopsida</taxon>
        <taxon>Selaginellales</taxon>
        <taxon>Selaginellaceae</taxon>
        <taxon>Selaginella</taxon>
    </lineage>
</organism>
<feature type="repeat" description="PPR" evidence="3">
    <location>
        <begin position="3"/>
        <end position="33"/>
    </location>
</feature>
<protein>
    <recommendedName>
        <fullName evidence="6">Pentacotripeptide-repeat region of PRORP domain-containing protein</fullName>
    </recommendedName>
</protein>
<feature type="repeat" description="PPR" evidence="3">
    <location>
        <begin position="150"/>
        <end position="184"/>
    </location>
</feature>
<dbReference type="EMBL" id="GL377570">
    <property type="protein sequence ID" value="EFJ33780.1"/>
    <property type="molecule type" value="Genomic_DNA"/>
</dbReference>
<name>D8R2T1_SELML</name>
<dbReference type="GO" id="GO:0009451">
    <property type="term" value="P:RNA modification"/>
    <property type="evidence" value="ECO:0007669"/>
    <property type="project" value="InterPro"/>
</dbReference>
<evidence type="ECO:0000313" key="5">
    <source>
        <dbReference type="Proteomes" id="UP000001514"/>
    </source>
</evidence>
<comment type="similarity">
    <text evidence="2">Belongs to the PPR family. PCMP-E subfamily.</text>
</comment>
<gene>
    <name evidence="4" type="ORF">SELMODRAFT_20633</name>
</gene>
<proteinExistence type="inferred from homology"/>
<dbReference type="Proteomes" id="UP000001514">
    <property type="component" value="Unassembled WGS sequence"/>
</dbReference>
<dbReference type="Gene3D" id="1.25.40.10">
    <property type="entry name" value="Tetratricopeptide repeat domain"/>
    <property type="match status" value="6"/>
</dbReference>
<dbReference type="PROSITE" id="PS51375">
    <property type="entry name" value="PPR"/>
    <property type="match status" value="7"/>
</dbReference>
<keyword evidence="1" id="KW-0677">Repeat</keyword>
<evidence type="ECO:0000256" key="2">
    <source>
        <dbReference type="ARBA" id="ARBA00061659"/>
    </source>
</evidence>
<dbReference type="InterPro" id="IPR046960">
    <property type="entry name" value="PPR_At4g14850-like_plant"/>
</dbReference>
<feature type="non-terminal residue" evidence="4">
    <location>
        <position position="1"/>
    </location>
</feature>
<feature type="repeat" description="PPR" evidence="3">
    <location>
        <begin position="101"/>
        <end position="135"/>
    </location>
</feature>